<organism evidence="1 2">
    <name type="scientific">Phytophthora infestans</name>
    <name type="common">Potato late blight agent</name>
    <name type="synonym">Botrytis infestans</name>
    <dbReference type="NCBI Taxonomy" id="4787"/>
    <lineage>
        <taxon>Eukaryota</taxon>
        <taxon>Sar</taxon>
        <taxon>Stramenopiles</taxon>
        <taxon>Oomycota</taxon>
        <taxon>Peronosporomycetes</taxon>
        <taxon>Peronosporales</taxon>
        <taxon>Peronosporaceae</taxon>
        <taxon>Phytophthora</taxon>
    </lineage>
</organism>
<dbReference type="AlphaFoldDB" id="A0A833TBC7"/>
<sequence length="73" mass="8105">MLPAHHPPGTLSDHVIGCVAQRYLPPDQQYGDNLRYGHHAPLQDSRAGMFMGTFTSVEAGMDQHLIEFSKTNL</sequence>
<dbReference type="EMBL" id="WSZM01000056">
    <property type="protein sequence ID" value="KAF4044994.1"/>
    <property type="molecule type" value="Genomic_DNA"/>
</dbReference>
<dbReference type="Proteomes" id="UP000602510">
    <property type="component" value="Unassembled WGS sequence"/>
</dbReference>
<proteinExistence type="predicted"/>
<accession>A0A833TBC7</accession>
<reference evidence="1" key="1">
    <citation type="submission" date="2020-04" db="EMBL/GenBank/DDBJ databases">
        <title>Hybrid Assembly of Korean Phytophthora infestans isolates.</title>
        <authorList>
            <person name="Prokchorchik M."/>
            <person name="Lee Y."/>
            <person name="Seo J."/>
            <person name="Cho J.-H."/>
            <person name="Park Y.-E."/>
            <person name="Jang D.-C."/>
            <person name="Im J.-S."/>
            <person name="Choi J.-G."/>
            <person name="Park H.-J."/>
            <person name="Lee G.-B."/>
            <person name="Lee Y.-G."/>
            <person name="Hong S.-Y."/>
            <person name="Cho K."/>
            <person name="Sohn K.H."/>
        </authorList>
    </citation>
    <scope>NUCLEOTIDE SEQUENCE</scope>
    <source>
        <strain evidence="1">KR_1_A1</strain>
    </source>
</reference>
<keyword evidence="2" id="KW-1185">Reference proteome</keyword>
<evidence type="ECO:0000313" key="1">
    <source>
        <dbReference type="EMBL" id="KAF4044994.1"/>
    </source>
</evidence>
<name>A0A833TBC7_PHYIN</name>
<protein>
    <submittedName>
        <fullName evidence="1">Uncharacterized protein</fullName>
    </submittedName>
</protein>
<evidence type="ECO:0000313" key="2">
    <source>
        <dbReference type="Proteomes" id="UP000602510"/>
    </source>
</evidence>
<comment type="caution">
    <text evidence="1">The sequence shown here is derived from an EMBL/GenBank/DDBJ whole genome shotgun (WGS) entry which is preliminary data.</text>
</comment>
<gene>
    <name evidence="1" type="ORF">GN244_ATG02623</name>
</gene>